<dbReference type="OrthoDB" id="10050052at2759"/>
<dbReference type="AlphaFoldDB" id="A0A0M0JVL2"/>
<proteinExistence type="predicted"/>
<evidence type="ECO:0000256" key="1">
    <source>
        <dbReference type="PROSITE-ProRule" id="PRU00047"/>
    </source>
</evidence>
<dbReference type="EMBL" id="JWZX01002202">
    <property type="protein sequence ID" value="KOO30564.1"/>
    <property type="molecule type" value="Genomic_DNA"/>
</dbReference>
<dbReference type="Gene3D" id="4.10.60.10">
    <property type="entry name" value="Zinc finger, CCHC-type"/>
    <property type="match status" value="1"/>
</dbReference>
<feature type="non-terminal residue" evidence="4">
    <location>
        <position position="1"/>
    </location>
</feature>
<evidence type="ECO:0000259" key="3">
    <source>
        <dbReference type="PROSITE" id="PS50158"/>
    </source>
</evidence>
<dbReference type="Proteomes" id="UP000037460">
    <property type="component" value="Unassembled WGS sequence"/>
</dbReference>
<dbReference type="GO" id="GO:0003676">
    <property type="term" value="F:nucleic acid binding"/>
    <property type="evidence" value="ECO:0007669"/>
    <property type="project" value="InterPro"/>
</dbReference>
<keyword evidence="1" id="KW-0862">Zinc</keyword>
<evidence type="ECO:0000256" key="2">
    <source>
        <dbReference type="SAM" id="MobiDB-lite"/>
    </source>
</evidence>
<keyword evidence="5" id="KW-1185">Reference proteome</keyword>
<keyword evidence="1" id="KW-0863">Zinc-finger</keyword>
<evidence type="ECO:0000313" key="4">
    <source>
        <dbReference type="EMBL" id="KOO30564.1"/>
    </source>
</evidence>
<dbReference type="InterPro" id="IPR036875">
    <property type="entry name" value="Znf_CCHC_sf"/>
</dbReference>
<dbReference type="SMART" id="SM00343">
    <property type="entry name" value="ZnF_C2HC"/>
    <property type="match status" value="2"/>
</dbReference>
<feature type="compositionally biased region" description="Polar residues" evidence="2">
    <location>
        <begin position="231"/>
        <end position="246"/>
    </location>
</feature>
<gene>
    <name evidence="4" type="ORF">Ctob_003290</name>
</gene>
<organism evidence="4 5">
    <name type="scientific">Chrysochromulina tobinii</name>
    <dbReference type="NCBI Taxonomy" id="1460289"/>
    <lineage>
        <taxon>Eukaryota</taxon>
        <taxon>Haptista</taxon>
        <taxon>Haptophyta</taxon>
        <taxon>Prymnesiophyceae</taxon>
        <taxon>Prymnesiales</taxon>
        <taxon>Chrysochromulinaceae</taxon>
        <taxon>Chrysochromulina</taxon>
    </lineage>
</organism>
<dbReference type="InterPro" id="IPR001878">
    <property type="entry name" value="Znf_CCHC"/>
</dbReference>
<dbReference type="PROSITE" id="PS50158">
    <property type="entry name" value="ZF_CCHC"/>
    <property type="match status" value="1"/>
</dbReference>
<feature type="domain" description="CCHC-type" evidence="3">
    <location>
        <begin position="187"/>
        <end position="202"/>
    </location>
</feature>
<evidence type="ECO:0000313" key="5">
    <source>
        <dbReference type="Proteomes" id="UP000037460"/>
    </source>
</evidence>
<reference evidence="5" key="1">
    <citation type="journal article" date="2015" name="PLoS Genet.">
        <title>Genome Sequence and Transcriptome Analyses of Chrysochromulina tobin: Metabolic Tools for Enhanced Algal Fitness in the Prominent Order Prymnesiales (Haptophyceae).</title>
        <authorList>
            <person name="Hovde B.T."/>
            <person name="Deodato C.R."/>
            <person name="Hunsperger H.M."/>
            <person name="Ryken S.A."/>
            <person name="Yost W."/>
            <person name="Jha R.K."/>
            <person name="Patterson J."/>
            <person name="Monnat R.J. Jr."/>
            <person name="Barlow S.B."/>
            <person name="Starkenburg S.R."/>
            <person name="Cattolico R.A."/>
        </authorList>
    </citation>
    <scope>NUCLEOTIDE SEQUENCE</scope>
    <source>
        <strain evidence="5">CCMP291</strain>
    </source>
</reference>
<name>A0A0M0JVL2_9EUKA</name>
<protein>
    <recommendedName>
        <fullName evidence="3">CCHC-type domain-containing protein</fullName>
    </recommendedName>
</protein>
<dbReference type="GO" id="GO:0008270">
    <property type="term" value="F:zinc ion binding"/>
    <property type="evidence" value="ECO:0007669"/>
    <property type="project" value="UniProtKB-KW"/>
</dbReference>
<dbReference type="SUPFAM" id="SSF57756">
    <property type="entry name" value="Retrovirus zinc finger-like domains"/>
    <property type="match status" value="1"/>
</dbReference>
<sequence length="276" mass="29088">AALGASAESAIPAKLDVHPLIGEFAFFDGSFYLGFWREQVFRGPEDLNPLGATQAAGNMKSGGGKPGVSDTNLARFRAPEQCRYGDRCRHKLSCSRFHGVDPAIHAVNCACEESHCPKGHPLRAGRDRNTDQKMSAAAQLSAAAAGAANVARPGGLSAGKRPPPSYVCAKCKVAADHYLNECPQNLCFRCGQHGHIATHCTNERLPDEKRRTIPELANAPASDRLRVRSLDGQSDDPTGRNVQPRLSGTGDAAGLPWSTDAGSGAGGGFGFDPFGP</sequence>
<feature type="region of interest" description="Disordered" evidence="2">
    <location>
        <begin position="211"/>
        <end position="276"/>
    </location>
</feature>
<keyword evidence="1" id="KW-0479">Metal-binding</keyword>
<accession>A0A0M0JVL2</accession>
<comment type="caution">
    <text evidence="4">The sequence shown here is derived from an EMBL/GenBank/DDBJ whole genome shotgun (WGS) entry which is preliminary data.</text>
</comment>